<dbReference type="Pfam" id="PF11155">
    <property type="entry name" value="DUF2935"/>
    <property type="match status" value="1"/>
</dbReference>
<reference evidence="1 2" key="1">
    <citation type="submission" date="2012-04" db="EMBL/GenBank/DDBJ databases">
        <title>The Genome Sequence of Bacillus cereus HuA4-10.</title>
        <authorList>
            <consortium name="The Broad Institute Genome Sequencing Platform"/>
            <consortium name="The Broad Institute Genome Sequencing Center for Infectious Disease"/>
            <person name="Feldgarden M."/>
            <person name="Van der Auwera G.A."/>
            <person name="Mahillon J."/>
            <person name="Duprez V."/>
            <person name="Timmery S."/>
            <person name="Mattelet C."/>
            <person name="Dierick K."/>
            <person name="Sun M."/>
            <person name="Yu Z."/>
            <person name="Zhu L."/>
            <person name="Hu X."/>
            <person name="Shank E.B."/>
            <person name="Swiecicka I."/>
            <person name="Hansen B.M."/>
            <person name="Andrup L."/>
            <person name="Young S.K."/>
            <person name="Zeng Q."/>
            <person name="Gargeya S."/>
            <person name="Fitzgerald M."/>
            <person name="Haas B."/>
            <person name="Abouelleil A."/>
            <person name="Alvarado L."/>
            <person name="Arachchi H.M."/>
            <person name="Berlin A."/>
            <person name="Chapman S.B."/>
            <person name="Goldberg J."/>
            <person name="Griggs A."/>
            <person name="Gujja S."/>
            <person name="Hansen M."/>
            <person name="Howarth C."/>
            <person name="Imamovic A."/>
            <person name="Larimer J."/>
            <person name="McCowen C."/>
            <person name="Montmayeur A."/>
            <person name="Murphy C."/>
            <person name="Neiman D."/>
            <person name="Pearson M."/>
            <person name="Priest M."/>
            <person name="Roberts A."/>
            <person name="Saif S."/>
            <person name="Shea T."/>
            <person name="Sisk P."/>
            <person name="Sykes S."/>
            <person name="Wortman J."/>
            <person name="Nusbaum C."/>
            <person name="Birren B."/>
        </authorList>
    </citation>
    <scope>NUCLEOTIDE SEQUENCE [LARGE SCALE GENOMIC DNA]</scope>
    <source>
        <strain evidence="1 2">HuA4-10</strain>
    </source>
</reference>
<dbReference type="EMBL" id="AHEA01000057">
    <property type="protein sequence ID" value="EJQ71357.1"/>
    <property type="molecule type" value="Genomic_DNA"/>
</dbReference>
<accession>J8CVP6</accession>
<dbReference type="HOGENOM" id="CLU_2300006_0_0_9"/>
<proteinExistence type="predicted"/>
<dbReference type="InterPro" id="IPR021328">
    <property type="entry name" value="CotB-like"/>
</dbReference>
<protein>
    <submittedName>
        <fullName evidence="1">Uncharacterized protein</fullName>
    </submittedName>
</protein>
<evidence type="ECO:0000313" key="1">
    <source>
        <dbReference type="EMBL" id="EJQ71357.1"/>
    </source>
</evidence>
<comment type="caution">
    <text evidence="1">The sequence shown here is derived from an EMBL/GenBank/DDBJ whole genome shotgun (WGS) entry which is preliminary data.</text>
</comment>
<dbReference type="Proteomes" id="UP000006977">
    <property type="component" value="Unassembled WGS sequence"/>
</dbReference>
<dbReference type="PATRIC" id="fig|1053206.3.peg.5773"/>
<dbReference type="Gene3D" id="1.20.1260.120">
    <property type="entry name" value="Protein of unknown function DUF2935"/>
    <property type="match status" value="1"/>
</dbReference>
<dbReference type="SUPFAM" id="SSF158430">
    <property type="entry name" value="Bacillus cereus metalloprotein-like"/>
    <property type="match status" value="1"/>
</dbReference>
<evidence type="ECO:0000313" key="2">
    <source>
        <dbReference type="Proteomes" id="UP000006977"/>
    </source>
</evidence>
<organism evidence="1 2">
    <name type="scientific">Bacillus cereus HuA4-10</name>
    <dbReference type="NCBI Taxonomy" id="1053206"/>
    <lineage>
        <taxon>Bacteria</taxon>
        <taxon>Bacillati</taxon>
        <taxon>Bacillota</taxon>
        <taxon>Bacilli</taxon>
        <taxon>Bacillales</taxon>
        <taxon>Bacillaceae</taxon>
        <taxon>Bacillus</taxon>
        <taxon>Bacillus cereus group</taxon>
    </lineage>
</organism>
<name>J8CVP6_BACCE</name>
<sequence length="100" mass="11863">MSKDQPIPEHFIMDTQRAMLLPPELKAAPSESLTEQLFIERSLTENRFWLRIMKEHALFLSEGFNRNDKNLIQQVEKFFHLFDHHLQKAFSVPQTVQAVR</sequence>
<dbReference type="SMR" id="J8CVP6"/>
<gene>
    <name evidence="1" type="ORF">IGC_05640</name>
</gene>
<dbReference type="AlphaFoldDB" id="J8CVP6"/>